<evidence type="ECO:0000313" key="2">
    <source>
        <dbReference type="EMBL" id="MBO0358626.1"/>
    </source>
</evidence>
<protein>
    <submittedName>
        <fullName evidence="2">Uncharacterized protein</fullName>
    </submittedName>
</protein>
<feature type="compositionally biased region" description="Basic and acidic residues" evidence="1">
    <location>
        <begin position="99"/>
        <end position="113"/>
    </location>
</feature>
<feature type="region of interest" description="Disordered" evidence="1">
    <location>
        <begin position="85"/>
        <end position="131"/>
    </location>
</feature>
<dbReference type="RefSeq" id="WP_206984552.1">
    <property type="nucleotide sequence ID" value="NZ_JAFLQZ010000006.1"/>
</dbReference>
<dbReference type="EMBL" id="JAFLQZ010000006">
    <property type="protein sequence ID" value="MBO0358626.1"/>
    <property type="molecule type" value="Genomic_DNA"/>
</dbReference>
<name>A0A939EX27_9BACT</name>
<dbReference type="AlphaFoldDB" id="A0A939EX27"/>
<sequence length="131" mass="14254">MIKTLPAYLYHREYGARIFVSADDVTAAKKVGWKDSPAGLLQEEEREGRDRDGVENSLEVLNAELEKAVAEPDEATKRDNVAATEAQIHNANKEGIAMGEREDQTSDAGDRLARMGLDAAASTAVAPKKKK</sequence>
<keyword evidence="3" id="KW-1185">Reference proteome</keyword>
<evidence type="ECO:0000256" key="1">
    <source>
        <dbReference type="SAM" id="MobiDB-lite"/>
    </source>
</evidence>
<evidence type="ECO:0000313" key="3">
    <source>
        <dbReference type="Proteomes" id="UP000664144"/>
    </source>
</evidence>
<accession>A0A939EX27</accession>
<organism evidence="2 3">
    <name type="scientific">Hymenobacter telluris</name>
    <dbReference type="NCBI Taxonomy" id="2816474"/>
    <lineage>
        <taxon>Bacteria</taxon>
        <taxon>Pseudomonadati</taxon>
        <taxon>Bacteroidota</taxon>
        <taxon>Cytophagia</taxon>
        <taxon>Cytophagales</taxon>
        <taxon>Hymenobacteraceae</taxon>
        <taxon>Hymenobacter</taxon>
    </lineage>
</organism>
<proteinExistence type="predicted"/>
<dbReference type="Proteomes" id="UP000664144">
    <property type="component" value="Unassembled WGS sequence"/>
</dbReference>
<gene>
    <name evidence="2" type="ORF">J0X19_11775</name>
</gene>
<reference evidence="2" key="1">
    <citation type="submission" date="2021-03" db="EMBL/GenBank/DDBJ databases">
        <authorList>
            <person name="Kim M.K."/>
        </authorList>
    </citation>
    <scope>NUCLEOTIDE SEQUENCE</scope>
    <source>
        <strain evidence="2">BT186</strain>
    </source>
</reference>
<comment type="caution">
    <text evidence="2">The sequence shown here is derived from an EMBL/GenBank/DDBJ whole genome shotgun (WGS) entry which is preliminary data.</text>
</comment>